<dbReference type="GO" id="GO:0009307">
    <property type="term" value="P:DNA restriction-modification system"/>
    <property type="evidence" value="ECO:0007669"/>
    <property type="project" value="InterPro"/>
</dbReference>
<dbReference type="AlphaFoldDB" id="A0A1Y3U3C1"/>
<protein>
    <submittedName>
        <fullName evidence="1">Restriction endonuclease</fullName>
    </submittedName>
</protein>
<keyword evidence="1" id="KW-0378">Hydrolase</keyword>
<organism evidence="1 2">
    <name type="scientific">Anaerotignum lactatifermentans</name>
    <dbReference type="NCBI Taxonomy" id="160404"/>
    <lineage>
        <taxon>Bacteria</taxon>
        <taxon>Bacillati</taxon>
        <taxon>Bacillota</taxon>
        <taxon>Clostridia</taxon>
        <taxon>Lachnospirales</taxon>
        <taxon>Anaerotignaceae</taxon>
        <taxon>Anaerotignum</taxon>
    </lineage>
</organism>
<keyword evidence="1" id="KW-0540">Nuclease</keyword>
<dbReference type="GO" id="GO:0009036">
    <property type="term" value="F:type II site-specific deoxyribonuclease activity"/>
    <property type="evidence" value="ECO:0007669"/>
    <property type="project" value="InterPro"/>
</dbReference>
<dbReference type="Proteomes" id="UP000195455">
    <property type="component" value="Unassembled WGS sequence"/>
</dbReference>
<proteinExistence type="predicted"/>
<reference evidence="2" key="1">
    <citation type="submission" date="2017-04" db="EMBL/GenBank/DDBJ databases">
        <title>Function of individual gut microbiota members based on whole genome sequencing of pure cultures obtained from chicken caecum.</title>
        <authorList>
            <person name="Medvecky M."/>
            <person name="Cejkova D."/>
            <person name="Polansky O."/>
            <person name="Karasova D."/>
            <person name="Kubasova T."/>
            <person name="Cizek A."/>
            <person name="Rychlik I."/>
        </authorList>
    </citation>
    <scope>NUCLEOTIDE SEQUENCE [LARGE SCALE GENOMIC DNA]</scope>
    <source>
        <strain evidence="2">An75</strain>
    </source>
</reference>
<dbReference type="Pfam" id="PF09519">
    <property type="entry name" value="RE_HindVP"/>
    <property type="match status" value="1"/>
</dbReference>
<gene>
    <name evidence="1" type="ORF">B5G26_07620</name>
</gene>
<dbReference type="GO" id="GO:0003677">
    <property type="term" value="F:DNA binding"/>
    <property type="evidence" value="ECO:0007669"/>
    <property type="project" value="InterPro"/>
</dbReference>
<keyword evidence="1" id="KW-0255">Endonuclease</keyword>
<dbReference type="RefSeq" id="WP_087257635.1">
    <property type="nucleotide sequence ID" value="NZ_NFHM01000009.1"/>
</dbReference>
<sequence>MASGLFGIEHSNRTVDDHWGKNCFNSSYPTATACYMLANNIPAIYIRLDYINGRLCVVADEIPIQQVFNCGNKNPGDLHFNFESVFEPYQQYSFDAIDGIDLVVKDTNGNYLSPLEVKLTVLPTDQTSRQPEEKWGCELVIRSATTSYCALGMFDSVKEHAYHIREIFEESCSSIQMWDNDYEMTHKMPMLCRSIDAFQKEYYHHQKPLLMQTIWKTQGKSPLLADQAFDIVVWSDYAFSRLFIDGSGAEATTMSRPMRATARLARCIWELSKSGKIRVVDIYRQMAFGNQTDKEFAIGGSKWRQYVTSDRIVRPILPKNVVNEIIEPGYIQRLSPERRFDQTLYFTVLN</sequence>
<evidence type="ECO:0000313" key="2">
    <source>
        <dbReference type="Proteomes" id="UP000195455"/>
    </source>
</evidence>
<accession>A0A1Y3U3C1</accession>
<evidence type="ECO:0000313" key="1">
    <source>
        <dbReference type="EMBL" id="OUN43226.1"/>
    </source>
</evidence>
<comment type="caution">
    <text evidence="1">The sequence shown here is derived from an EMBL/GenBank/DDBJ whole genome shotgun (WGS) entry which is preliminary data.</text>
</comment>
<name>A0A1Y3U3C1_9FIRM</name>
<dbReference type="EMBL" id="NFHM01000009">
    <property type="protein sequence ID" value="OUN43226.1"/>
    <property type="molecule type" value="Genomic_DNA"/>
</dbReference>
<dbReference type="InterPro" id="IPR019044">
    <property type="entry name" value="Restrct_endonuc_II_HindVP"/>
</dbReference>